<reference evidence="2" key="1">
    <citation type="submission" date="2022-06" db="EMBL/GenBank/DDBJ databases">
        <title>Alkalicoccobacillus porphyridii sp. nov., isolated from a marine red alga, Porphyridium purpureum and reclassification of Shouchella plakortidis and Shouchella gibsonii as Alkalicoccobacillus plakortidis comb. nov. and Alkalicoccobacillus gibsonii comb. nov.</title>
        <authorList>
            <person name="Kim K.H."/>
            <person name="Lee J.K."/>
            <person name="Han D.M."/>
            <person name="Baek J.H."/>
            <person name="Jeon C.O."/>
        </authorList>
    </citation>
    <scope>NUCLEOTIDE SEQUENCE</scope>
    <source>
        <strain evidence="2">DSM 19153</strain>
    </source>
</reference>
<dbReference type="RefSeq" id="WP_251604289.1">
    <property type="nucleotide sequence ID" value="NZ_JAMQJY010000001.1"/>
</dbReference>
<dbReference type="EMBL" id="JAMQJY010000001">
    <property type="protein sequence ID" value="MCM2674481.1"/>
    <property type="molecule type" value="Genomic_DNA"/>
</dbReference>
<keyword evidence="1" id="KW-0472">Membrane</keyword>
<protein>
    <recommendedName>
        <fullName evidence="4">DUF3566 domain-containing protein</fullName>
    </recommendedName>
</protein>
<sequence>MKRVEVKKLAIGSVLKSAIYFYFIPIILMLIGTIVVTFVLVAQDGASGYVMIPAFLIGIVFYTGLYAGIISLMTLCYNWLVGKFGGLVLTIVDVDTEE</sequence>
<keyword evidence="1" id="KW-0812">Transmembrane</keyword>
<gene>
    <name evidence="2" type="ORF">NDM98_02430</name>
</gene>
<evidence type="ECO:0008006" key="4">
    <source>
        <dbReference type="Google" id="ProtNLM"/>
    </source>
</evidence>
<evidence type="ECO:0000313" key="3">
    <source>
        <dbReference type="Proteomes" id="UP001203665"/>
    </source>
</evidence>
<name>A0ABT0XF13_9BACI</name>
<evidence type="ECO:0000313" key="2">
    <source>
        <dbReference type="EMBL" id="MCM2674481.1"/>
    </source>
</evidence>
<proteinExistence type="predicted"/>
<organism evidence="2 3">
    <name type="scientific">Alkalicoccobacillus plakortidis</name>
    <dbReference type="NCBI Taxonomy" id="444060"/>
    <lineage>
        <taxon>Bacteria</taxon>
        <taxon>Bacillati</taxon>
        <taxon>Bacillota</taxon>
        <taxon>Bacilli</taxon>
        <taxon>Bacillales</taxon>
        <taxon>Bacillaceae</taxon>
        <taxon>Alkalicoccobacillus</taxon>
    </lineage>
</organism>
<keyword evidence="1" id="KW-1133">Transmembrane helix</keyword>
<dbReference type="Proteomes" id="UP001203665">
    <property type="component" value="Unassembled WGS sequence"/>
</dbReference>
<feature type="transmembrane region" description="Helical" evidence="1">
    <location>
        <begin position="54"/>
        <end position="80"/>
    </location>
</feature>
<comment type="caution">
    <text evidence="2">The sequence shown here is derived from an EMBL/GenBank/DDBJ whole genome shotgun (WGS) entry which is preliminary data.</text>
</comment>
<keyword evidence="3" id="KW-1185">Reference proteome</keyword>
<feature type="transmembrane region" description="Helical" evidence="1">
    <location>
        <begin position="20"/>
        <end position="42"/>
    </location>
</feature>
<accession>A0ABT0XF13</accession>
<evidence type="ECO:0000256" key="1">
    <source>
        <dbReference type="SAM" id="Phobius"/>
    </source>
</evidence>